<dbReference type="InterPro" id="IPR024775">
    <property type="entry name" value="DinB-like"/>
</dbReference>
<dbReference type="InterPro" id="IPR034660">
    <property type="entry name" value="DinB/YfiT-like"/>
</dbReference>
<proteinExistence type="predicted"/>
<dbReference type="SUPFAM" id="SSF109854">
    <property type="entry name" value="DinB/YfiT-like putative metalloenzymes"/>
    <property type="match status" value="1"/>
</dbReference>
<accession>A0ABR6PKD4</accession>
<feature type="domain" description="DinB-like" evidence="1">
    <location>
        <begin position="11"/>
        <end position="140"/>
    </location>
</feature>
<name>A0ABR6PKD4_9SPHI</name>
<evidence type="ECO:0000259" key="1">
    <source>
        <dbReference type="Pfam" id="PF12867"/>
    </source>
</evidence>
<evidence type="ECO:0000313" key="3">
    <source>
        <dbReference type="Proteomes" id="UP000541583"/>
    </source>
</evidence>
<dbReference type="Pfam" id="PF12867">
    <property type="entry name" value="DinB_2"/>
    <property type="match status" value="1"/>
</dbReference>
<organism evidence="2 3">
    <name type="scientific">Mucilaginibacter lappiensis</name>
    <dbReference type="NCBI Taxonomy" id="354630"/>
    <lineage>
        <taxon>Bacteria</taxon>
        <taxon>Pseudomonadati</taxon>
        <taxon>Bacteroidota</taxon>
        <taxon>Sphingobacteriia</taxon>
        <taxon>Sphingobacteriales</taxon>
        <taxon>Sphingobacteriaceae</taxon>
        <taxon>Mucilaginibacter</taxon>
    </lineage>
</organism>
<comment type="caution">
    <text evidence="2">The sequence shown here is derived from an EMBL/GenBank/DDBJ whole genome shotgun (WGS) entry which is preliminary data.</text>
</comment>
<keyword evidence="3" id="KW-1185">Reference proteome</keyword>
<dbReference type="Proteomes" id="UP000541583">
    <property type="component" value="Unassembled WGS sequence"/>
</dbReference>
<dbReference type="RefSeq" id="WP_076373768.1">
    <property type="nucleotide sequence ID" value="NZ_FTMG01000006.1"/>
</dbReference>
<gene>
    <name evidence="2" type="ORF">HDF23_002985</name>
</gene>
<dbReference type="Gene3D" id="1.20.120.450">
    <property type="entry name" value="dinb family like domain"/>
    <property type="match status" value="1"/>
</dbReference>
<dbReference type="EMBL" id="JACHCB010000007">
    <property type="protein sequence ID" value="MBB6110229.1"/>
    <property type="molecule type" value="Genomic_DNA"/>
</dbReference>
<reference evidence="2 3" key="1">
    <citation type="submission" date="2020-08" db="EMBL/GenBank/DDBJ databases">
        <title>Genomic Encyclopedia of Type Strains, Phase IV (KMG-V): Genome sequencing to study the core and pangenomes of soil and plant-associated prokaryotes.</title>
        <authorList>
            <person name="Whitman W."/>
        </authorList>
    </citation>
    <scope>NUCLEOTIDE SEQUENCE [LARGE SCALE GENOMIC DNA]</scope>
    <source>
        <strain evidence="2 3">ANJLi2</strain>
    </source>
</reference>
<protein>
    <submittedName>
        <fullName evidence="2">Damage-inducible protein DinB</fullName>
    </submittedName>
</protein>
<sequence>MDTRELICLNFAEVRRRSTKVWLGIPEDKYDWKPDADAMSCIAMVRHMIESQYIYQQIAIHRGDPGELITPWQDKPLMSIEQEIEFSKLYVSAFMDWINKLSDQDLDEIEIVRPALNQRRKLGDYLLRIAYHEAIHTGQLLSYLRTMNVDRPEIWD</sequence>
<evidence type="ECO:0000313" key="2">
    <source>
        <dbReference type="EMBL" id="MBB6110229.1"/>
    </source>
</evidence>